<dbReference type="OrthoDB" id="2433183at2"/>
<name>A0A1N7JTK5_9BACI</name>
<reference evidence="2" key="1">
    <citation type="submission" date="2017-01" db="EMBL/GenBank/DDBJ databases">
        <authorList>
            <person name="Varghese N."/>
            <person name="Submissions S."/>
        </authorList>
    </citation>
    <scope>NUCLEOTIDE SEQUENCE [LARGE SCALE GENOMIC DNA]</scope>
    <source>
        <strain evidence="2">DSM 23127</strain>
    </source>
</reference>
<sequence length="299" mass="35972">MAQLIKLQDYISRYESNIYQYSSQFIQMKKTNWEGLQSTWRRGQLHEPVEEKETPPLNEGWMKRMWNKVKPGEEEDMWERQQRAPSEPANEEELKHYFLDQLLSFQLKWASTTIHEKSFLDRTYEQDALLKFYLQRFPDTFLLMYEPQVEMKRAVLGLDQLLIGPHELDIIVHLDVENGVKIFPEEGKSWYVEERGVRRKIPNPLLPLQRAETYVRSVFHSYGHTFPYRKVVLAPEGTFNKTTRPYQTDYIGKEEYEGWMNDKRMLRMPLKHIQLKTAQLLLKHTRTTSVRRPEWEETE</sequence>
<evidence type="ECO:0000313" key="1">
    <source>
        <dbReference type="EMBL" id="SIS52534.1"/>
    </source>
</evidence>
<gene>
    <name evidence="1" type="ORF">SAMN05421687_107155</name>
</gene>
<dbReference type="EMBL" id="FTOC01000007">
    <property type="protein sequence ID" value="SIS52534.1"/>
    <property type="molecule type" value="Genomic_DNA"/>
</dbReference>
<dbReference type="AlphaFoldDB" id="A0A1N7JTK5"/>
<evidence type="ECO:0000313" key="2">
    <source>
        <dbReference type="Proteomes" id="UP000187608"/>
    </source>
</evidence>
<dbReference type="STRING" id="570947.SAMN05421687_107155"/>
<dbReference type="RefSeq" id="WP_076559571.1">
    <property type="nucleotide sequence ID" value="NZ_FTOC01000007.1"/>
</dbReference>
<evidence type="ECO:0008006" key="3">
    <source>
        <dbReference type="Google" id="ProtNLM"/>
    </source>
</evidence>
<keyword evidence="2" id="KW-1185">Reference proteome</keyword>
<proteinExistence type="predicted"/>
<accession>A0A1N7JTK5</accession>
<protein>
    <recommendedName>
        <fullName evidence="3">Nuclease-related domain-containing protein</fullName>
    </recommendedName>
</protein>
<organism evidence="1 2">
    <name type="scientific">Salimicrobium flavidum</name>
    <dbReference type="NCBI Taxonomy" id="570947"/>
    <lineage>
        <taxon>Bacteria</taxon>
        <taxon>Bacillati</taxon>
        <taxon>Bacillota</taxon>
        <taxon>Bacilli</taxon>
        <taxon>Bacillales</taxon>
        <taxon>Bacillaceae</taxon>
        <taxon>Salimicrobium</taxon>
    </lineage>
</organism>
<dbReference type="Proteomes" id="UP000187608">
    <property type="component" value="Unassembled WGS sequence"/>
</dbReference>